<feature type="transmembrane region" description="Helical" evidence="1">
    <location>
        <begin position="403"/>
        <end position="424"/>
    </location>
</feature>
<organism evidence="2 3">
    <name type="scientific">Cohnella zeiphila</name>
    <dbReference type="NCBI Taxonomy" id="2761120"/>
    <lineage>
        <taxon>Bacteria</taxon>
        <taxon>Bacillati</taxon>
        <taxon>Bacillota</taxon>
        <taxon>Bacilli</taxon>
        <taxon>Bacillales</taxon>
        <taxon>Paenibacillaceae</taxon>
        <taxon>Cohnella</taxon>
    </lineage>
</organism>
<comment type="caution">
    <text evidence="2">The sequence shown here is derived from an EMBL/GenBank/DDBJ whole genome shotgun (WGS) entry which is preliminary data.</text>
</comment>
<evidence type="ECO:0000256" key="1">
    <source>
        <dbReference type="SAM" id="Phobius"/>
    </source>
</evidence>
<accession>A0A7X0VYW3</accession>
<keyword evidence="1" id="KW-0472">Membrane</keyword>
<name>A0A7X0VYW3_9BACL</name>
<dbReference type="RefSeq" id="WP_185133065.1">
    <property type="nucleotide sequence ID" value="NZ_JACJVO010000048.1"/>
</dbReference>
<sequence length="480" mass="56029">MNDKLDLRDKKLREAQLQFLFPFSLEANGQRKMRDVLLGEGYDAFRLDELALERRYYGKRRVSHREMESYYLPFTSHILYPDDDNPECFQRLSKALNAEAELASPSARWRFAIHSTDVVLTPFDTGFLTLRVGLSGEGLSLTQAVEFAKRFRVLQHPAGEQPEDRVVYEGRTYDQVESFLFEALVPRTMPFLDRSSMNDTYFEKLPLLIDERMYVIALYLFDEQEDISLIDRYRATRLDGMDEEGKPYVSASHLPYIRGYCRDTGYDRWAPDTFYLADESSFCCLTRAPDKLADRLAGKMYGEYYYGLLLNLFHRIVLLKLSTSYSKVQLERNPEETALLIRSITAFSAKYYFLEVASQSQGREIFLQLRRMYGNDELFEDVKQTLNDLFQYQENSTSKRSSYLLTVLTIYTVISGIYGMNQVIDDLKGRIRWSVVLSYSPFQWIALVVTVSGLVVAFGLTVNVLWKWAADWFRRRIRPL</sequence>
<proteinExistence type="predicted"/>
<gene>
    <name evidence="2" type="ORF">H7C18_31330</name>
</gene>
<evidence type="ECO:0000313" key="2">
    <source>
        <dbReference type="EMBL" id="MBB6735411.1"/>
    </source>
</evidence>
<protein>
    <submittedName>
        <fullName evidence="2">Uncharacterized protein</fullName>
    </submittedName>
</protein>
<dbReference type="EMBL" id="JACJVO010000048">
    <property type="protein sequence ID" value="MBB6735411.1"/>
    <property type="molecule type" value="Genomic_DNA"/>
</dbReference>
<keyword evidence="1" id="KW-0812">Transmembrane</keyword>
<evidence type="ECO:0000313" key="3">
    <source>
        <dbReference type="Proteomes" id="UP000564644"/>
    </source>
</evidence>
<keyword evidence="1" id="KW-1133">Transmembrane helix</keyword>
<dbReference type="Proteomes" id="UP000564644">
    <property type="component" value="Unassembled WGS sequence"/>
</dbReference>
<dbReference type="AlphaFoldDB" id="A0A7X0VYW3"/>
<reference evidence="2 3" key="1">
    <citation type="submission" date="2020-08" db="EMBL/GenBank/DDBJ databases">
        <title>Cohnella phylogeny.</title>
        <authorList>
            <person name="Dunlap C."/>
        </authorList>
    </citation>
    <scope>NUCLEOTIDE SEQUENCE [LARGE SCALE GENOMIC DNA]</scope>
    <source>
        <strain evidence="2 3">CBP 2801</strain>
    </source>
</reference>
<feature type="transmembrane region" description="Helical" evidence="1">
    <location>
        <begin position="444"/>
        <end position="466"/>
    </location>
</feature>
<keyword evidence="3" id="KW-1185">Reference proteome</keyword>